<comment type="similarity">
    <text evidence="1">Belongs to the short-chain dehydrogenases/reductases (SDR) family.</text>
</comment>
<comment type="caution">
    <text evidence="2">The sequence shown here is derived from an EMBL/GenBank/DDBJ whole genome shotgun (WGS) entry which is preliminary data.</text>
</comment>
<evidence type="ECO:0000256" key="1">
    <source>
        <dbReference type="RuleBase" id="RU000363"/>
    </source>
</evidence>
<dbReference type="PANTHER" id="PTHR45458">
    <property type="entry name" value="SHORT-CHAIN DEHYDROGENASE/REDUCTASE SDR"/>
    <property type="match status" value="1"/>
</dbReference>
<proteinExistence type="inferred from homology"/>
<accession>A0ABW4XS56</accession>
<dbReference type="PANTHER" id="PTHR45458:SF1">
    <property type="entry name" value="SHORT CHAIN DEHYDROGENASE"/>
    <property type="match status" value="1"/>
</dbReference>
<reference evidence="3" key="1">
    <citation type="journal article" date="2019" name="Int. J. Syst. Evol. Microbiol.">
        <title>The Global Catalogue of Microorganisms (GCM) 10K type strain sequencing project: providing services to taxonomists for standard genome sequencing and annotation.</title>
        <authorList>
            <consortium name="The Broad Institute Genomics Platform"/>
            <consortium name="The Broad Institute Genome Sequencing Center for Infectious Disease"/>
            <person name="Wu L."/>
            <person name="Ma J."/>
        </authorList>
    </citation>
    <scope>NUCLEOTIDE SEQUENCE [LARGE SCALE GENOMIC DNA]</scope>
    <source>
        <strain evidence="3">CGMCC 1.10992</strain>
    </source>
</reference>
<dbReference type="Gene3D" id="3.40.50.720">
    <property type="entry name" value="NAD(P)-binding Rossmann-like Domain"/>
    <property type="match status" value="1"/>
</dbReference>
<dbReference type="Pfam" id="PF00106">
    <property type="entry name" value="adh_short"/>
    <property type="match status" value="1"/>
</dbReference>
<protein>
    <submittedName>
        <fullName evidence="2">SDR family oxidoreductase</fullName>
    </submittedName>
</protein>
<dbReference type="RefSeq" id="WP_345342124.1">
    <property type="nucleotide sequence ID" value="NZ_BAABLI010000033.1"/>
</dbReference>
<dbReference type="InterPro" id="IPR036291">
    <property type="entry name" value="NAD(P)-bd_dom_sf"/>
</dbReference>
<evidence type="ECO:0000313" key="2">
    <source>
        <dbReference type="EMBL" id="MFD2097817.1"/>
    </source>
</evidence>
<keyword evidence="3" id="KW-1185">Reference proteome</keyword>
<dbReference type="PRINTS" id="PR00081">
    <property type="entry name" value="GDHRDH"/>
</dbReference>
<evidence type="ECO:0000313" key="3">
    <source>
        <dbReference type="Proteomes" id="UP001597380"/>
    </source>
</evidence>
<dbReference type="CDD" id="cd05325">
    <property type="entry name" value="carb_red_sniffer_like_SDR_c"/>
    <property type="match status" value="1"/>
</dbReference>
<dbReference type="PRINTS" id="PR00080">
    <property type="entry name" value="SDRFAMILY"/>
</dbReference>
<dbReference type="Proteomes" id="UP001597380">
    <property type="component" value="Unassembled WGS sequence"/>
</dbReference>
<name>A0ABW4XS56_9GAMM</name>
<dbReference type="InterPro" id="IPR052184">
    <property type="entry name" value="SDR_enzymes"/>
</dbReference>
<dbReference type="EMBL" id="JBHUHT010000029">
    <property type="protein sequence ID" value="MFD2097817.1"/>
    <property type="molecule type" value="Genomic_DNA"/>
</dbReference>
<organism evidence="2 3">
    <name type="scientific">Corallincola platygyrae</name>
    <dbReference type="NCBI Taxonomy" id="1193278"/>
    <lineage>
        <taxon>Bacteria</taxon>
        <taxon>Pseudomonadati</taxon>
        <taxon>Pseudomonadota</taxon>
        <taxon>Gammaproteobacteria</taxon>
        <taxon>Alteromonadales</taxon>
        <taxon>Psychromonadaceae</taxon>
        <taxon>Corallincola</taxon>
    </lineage>
</organism>
<sequence>MLETTNVLITGANRGIGLEFVKYYLAQGANVIACCRHPSEAHELVTIKREQPDKLAIQTLDVADPESIEQAAMKLANLSIDILINNAGVYGPKGYSFGDVEADVWQQVLQVNTIAPLLVSQAFLPHLKAGKLKVLACITSKMGSMADNGSGGSYIYRSSKAGLNAVVKSMAIDLAAHQIKVVALHPGWVKTQMGGSNALITTEQSVCGMTQVIDKLDNETSGLMINFDGTAIPW</sequence>
<dbReference type="InterPro" id="IPR002347">
    <property type="entry name" value="SDR_fam"/>
</dbReference>
<gene>
    <name evidence="2" type="ORF">ACFSJ3_17635</name>
</gene>
<dbReference type="SUPFAM" id="SSF51735">
    <property type="entry name" value="NAD(P)-binding Rossmann-fold domains"/>
    <property type="match status" value="1"/>
</dbReference>